<keyword evidence="3" id="KW-1185">Reference proteome</keyword>
<dbReference type="EMBL" id="CP110433">
    <property type="protein sequence ID" value="WAQ90670.1"/>
    <property type="molecule type" value="Genomic_DNA"/>
</dbReference>
<dbReference type="GeneID" id="77803641"/>
<dbReference type="Proteomes" id="UP001164743">
    <property type="component" value="Chromosome 13A"/>
</dbReference>
<evidence type="ECO:0000313" key="2">
    <source>
        <dbReference type="EMBL" id="WAQ90670.1"/>
    </source>
</evidence>
<sequence length="108" mass="12209">MTKDEATGRTGCLPVAENHGRGVDDDEHGVVEGPCTKIHRLDQFFCQPDTLRGSRISPKWTCAAIHRFFKLCPSLRDPEHPSRLISVEIQAPPIEIQKPEKAFDYLRV</sequence>
<dbReference type="RefSeq" id="XP_053026225.1">
    <property type="nucleotide sequence ID" value="XM_053162747.1"/>
</dbReference>
<evidence type="ECO:0000256" key="1">
    <source>
        <dbReference type="SAM" id="MobiDB-lite"/>
    </source>
</evidence>
<evidence type="ECO:0000313" key="3">
    <source>
        <dbReference type="Proteomes" id="UP001164743"/>
    </source>
</evidence>
<gene>
    <name evidence="2" type="ORF">PtA15_13A69</name>
</gene>
<proteinExistence type="predicted"/>
<accession>A0ABY7D0B5</accession>
<reference evidence="2" key="1">
    <citation type="submission" date="2022-10" db="EMBL/GenBank/DDBJ databases">
        <title>Puccinia triticina Genome sequencing and assembly.</title>
        <authorList>
            <person name="Li C."/>
        </authorList>
    </citation>
    <scope>NUCLEOTIDE SEQUENCE</scope>
    <source>
        <strain evidence="2">Pt15</strain>
    </source>
</reference>
<name>A0ABY7D0B5_9BASI</name>
<protein>
    <submittedName>
        <fullName evidence="2">Uncharacterized protein</fullName>
    </submittedName>
</protein>
<feature type="region of interest" description="Disordered" evidence="1">
    <location>
        <begin position="1"/>
        <end position="28"/>
    </location>
</feature>
<organism evidence="2 3">
    <name type="scientific">Puccinia triticina</name>
    <dbReference type="NCBI Taxonomy" id="208348"/>
    <lineage>
        <taxon>Eukaryota</taxon>
        <taxon>Fungi</taxon>
        <taxon>Dikarya</taxon>
        <taxon>Basidiomycota</taxon>
        <taxon>Pucciniomycotina</taxon>
        <taxon>Pucciniomycetes</taxon>
        <taxon>Pucciniales</taxon>
        <taxon>Pucciniaceae</taxon>
        <taxon>Puccinia</taxon>
    </lineage>
</organism>